<feature type="domain" description="Reverse transcriptase" evidence="1">
    <location>
        <begin position="1"/>
        <end position="119"/>
    </location>
</feature>
<proteinExistence type="predicted"/>
<dbReference type="Proteomes" id="UP000479000">
    <property type="component" value="Unassembled WGS sequence"/>
</dbReference>
<dbReference type="InterPro" id="IPR043502">
    <property type="entry name" value="DNA/RNA_pol_sf"/>
</dbReference>
<reference evidence="2 3" key="1">
    <citation type="submission" date="2020-02" db="EMBL/GenBank/DDBJ databases">
        <authorList>
            <person name="Ferguson B K."/>
        </authorList>
    </citation>
    <scope>NUCLEOTIDE SEQUENCE [LARGE SCALE GENOMIC DNA]</scope>
</reference>
<name>A0A6H5HD19_9HEMI</name>
<gene>
    <name evidence="2" type="ORF">NTEN_LOCUS18608</name>
</gene>
<dbReference type="Gene3D" id="3.10.10.10">
    <property type="entry name" value="HIV Type 1 Reverse Transcriptase, subunit A, domain 1"/>
    <property type="match status" value="1"/>
</dbReference>
<evidence type="ECO:0000313" key="2">
    <source>
        <dbReference type="EMBL" id="CAB0014108.1"/>
    </source>
</evidence>
<evidence type="ECO:0000313" key="3">
    <source>
        <dbReference type="Proteomes" id="UP000479000"/>
    </source>
</evidence>
<dbReference type="PANTHER" id="PTHR37984">
    <property type="entry name" value="PROTEIN CBG26694"/>
    <property type="match status" value="1"/>
</dbReference>
<dbReference type="InterPro" id="IPR043128">
    <property type="entry name" value="Rev_trsase/Diguanyl_cyclase"/>
</dbReference>
<protein>
    <recommendedName>
        <fullName evidence="1">Reverse transcriptase domain-containing protein</fullName>
    </recommendedName>
</protein>
<dbReference type="SUPFAM" id="SSF56672">
    <property type="entry name" value="DNA/RNA polymerases"/>
    <property type="match status" value="1"/>
</dbReference>
<dbReference type="EMBL" id="CADCXU010027249">
    <property type="protein sequence ID" value="CAB0014108.1"/>
    <property type="molecule type" value="Genomic_DNA"/>
</dbReference>
<dbReference type="AlphaFoldDB" id="A0A6H5HD19"/>
<organism evidence="2 3">
    <name type="scientific">Nesidiocoris tenuis</name>
    <dbReference type="NCBI Taxonomy" id="355587"/>
    <lineage>
        <taxon>Eukaryota</taxon>
        <taxon>Metazoa</taxon>
        <taxon>Ecdysozoa</taxon>
        <taxon>Arthropoda</taxon>
        <taxon>Hexapoda</taxon>
        <taxon>Insecta</taxon>
        <taxon>Pterygota</taxon>
        <taxon>Neoptera</taxon>
        <taxon>Paraneoptera</taxon>
        <taxon>Hemiptera</taxon>
        <taxon>Heteroptera</taxon>
        <taxon>Panheteroptera</taxon>
        <taxon>Cimicomorpha</taxon>
        <taxon>Miridae</taxon>
        <taxon>Dicyphina</taxon>
        <taxon>Nesidiocoris</taxon>
    </lineage>
</organism>
<dbReference type="InterPro" id="IPR050951">
    <property type="entry name" value="Retrovirus_Pol_polyprotein"/>
</dbReference>
<dbReference type="CDD" id="cd01647">
    <property type="entry name" value="RT_LTR"/>
    <property type="match status" value="1"/>
</dbReference>
<evidence type="ECO:0000259" key="1">
    <source>
        <dbReference type="Pfam" id="PF00078"/>
    </source>
</evidence>
<accession>A0A6H5HD19</accession>
<sequence>MDTKDGLWNARLTARSSTLTTFWTPFGRYRWLRLPFGLKVSGDEYQRRLHEIFAGIPNIVIVQDDILVLGSGENDKEASASHDRALRQLLQRARQANIKFNKLKIKLKMREVKYLGYIITNQGVKADDSKIRAITTMRNPTDEKE</sequence>
<dbReference type="Gene3D" id="3.30.70.270">
    <property type="match status" value="1"/>
</dbReference>
<dbReference type="PANTHER" id="PTHR37984:SF8">
    <property type="entry name" value="CCHC-TYPE DOMAIN-CONTAINING PROTEIN"/>
    <property type="match status" value="1"/>
</dbReference>
<feature type="non-terminal residue" evidence="2">
    <location>
        <position position="145"/>
    </location>
</feature>
<dbReference type="GO" id="GO:0071897">
    <property type="term" value="P:DNA biosynthetic process"/>
    <property type="evidence" value="ECO:0007669"/>
    <property type="project" value="UniProtKB-ARBA"/>
</dbReference>
<dbReference type="Pfam" id="PF00078">
    <property type="entry name" value="RVT_1"/>
    <property type="match status" value="1"/>
</dbReference>
<keyword evidence="3" id="KW-1185">Reference proteome</keyword>
<dbReference type="InterPro" id="IPR000477">
    <property type="entry name" value="RT_dom"/>
</dbReference>
<dbReference type="OrthoDB" id="6628381at2759"/>